<dbReference type="PROSITE" id="PS51257">
    <property type="entry name" value="PROKAR_LIPOPROTEIN"/>
    <property type="match status" value="1"/>
</dbReference>
<dbReference type="InterPro" id="IPR025348">
    <property type="entry name" value="DUF4252"/>
</dbReference>
<sequence>MKRIYFILGIGLLTLIGCSNGPSLQKYFVSKQDNENFLSLDVPTSIVSLKEGASKENLETLKSIKKVNLLMFKLTQENRDVFEEEKSEVMAVLKNKNLIELMRANHEGTQLRVVYVGDEDTVDEFIVFAANDQEGFGLARVLGDRMEPHKIMALLNDFDRMDKENPIFSQIEGFMR</sequence>
<evidence type="ECO:0000313" key="1">
    <source>
        <dbReference type="EMBL" id="MFD1316150.1"/>
    </source>
</evidence>
<dbReference type="RefSeq" id="WP_377178962.1">
    <property type="nucleotide sequence ID" value="NZ_JBHTMY010000003.1"/>
</dbReference>
<dbReference type="Proteomes" id="UP001597201">
    <property type="component" value="Unassembled WGS sequence"/>
</dbReference>
<organism evidence="1 2">
    <name type="scientific">Namhaeicola litoreus</name>
    <dbReference type="NCBI Taxonomy" id="1052145"/>
    <lineage>
        <taxon>Bacteria</taxon>
        <taxon>Pseudomonadati</taxon>
        <taxon>Bacteroidota</taxon>
        <taxon>Flavobacteriia</taxon>
        <taxon>Flavobacteriales</taxon>
        <taxon>Flavobacteriaceae</taxon>
        <taxon>Namhaeicola</taxon>
    </lineage>
</organism>
<accession>A0ABW3Y5L8</accession>
<dbReference type="Pfam" id="PF14060">
    <property type="entry name" value="DUF4252"/>
    <property type="match status" value="1"/>
</dbReference>
<protein>
    <submittedName>
        <fullName evidence="1">DUF4252 domain-containing protein</fullName>
    </submittedName>
</protein>
<evidence type="ECO:0000313" key="2">
    <source>
        <dbReference type="Proteomes" id="UP001597201"/>
    </source>
</evidence>
<keyword evidence="2" id="KW-1185">Reference proteome</keyword>
<dbReference type="EMBL" id="JBHTMY010000003">
    <property type="protein sequence ID" value="MFD1316150.1"/>
    <property type="molecule type" value="Genomic_DNA"/>
</dbReference>
<gene>
    <name evidence="1" type="ORF">ACFQ39_11020</name>
</gene>
<name>A0ABW3Y5L8_9FLAO</name>
<proteinExistence type="predicted"/>
<comment type="caution">
    <text evidence="1">The sequence shown here is derived from an EMBL/GenBank/DDBJ whole genome shotgun (WGS) entry which is preliminary data.</text>
</comment>
<reference evidence="2" key="1">
    <citation type="journal article" date="2019" name="Int. J. Syst. Evol. Microbiol.">
        <title>The Global Catalogue of Microorganisms (GCM) 10K type strain sequencing project: providing services to taxonomists for standard genome sequencing and annotation.</title>
        <authorList>
            <consortium name="The Broad Institute Genomics Platform"/>
            <consortium name="The Broad Institute Genome Sequencing Center for Infectious Disease"/>
            <person name="Wu L."/>
            <person name="Ma J."/>
        </authorList>
    </citation>
    <scope>NUCLEOTIDE SEQUENCE [LARGE SCALE GENOMIC DNA]</scope>
    <source>
        <strain evidence="2">CCUG 61485</strain>
    </source>
</reference>